<dbReference type="InterPro" id="IPR036388">
    <property type="entry name" value="WH-like_DNA-bd_sf"/>
</dbReference>
<dbReference type="Gene3D" id="1.10.10.10">
    <property type="entry name" value="Winged helix-like DNA-binding domain superfamily/Winged helix DNA-binding domain"/>
    <property type="match status" value="1"/>
</dbReference>
<dbReference type="Proteomes" id="UP000721844">
    <property type="component" value="Unassembled WGS sequence"/>
</dbReference>
<name>A0A964E5K8_9PROT</name>
<dbReference type="AlphaFoldDB" id="A0A964E5K8"/>
<dbReference type="Pfam" id="PF00126">
    <property type="entry name" value="HTH_1"/>
    <property type="match status" value="1"/>
</dbReference>
<accession>A0A964E5K8</accession>
<protein>
    <submittedName>
        <fullName evidence="6">LysR family transcriptional regulator</fullName>
    </submittedName>
</protein>
<dbReference type="InterPro" id="IPR036390">
    <property type="entry name" value="WH_DNA-bd_sf"/>
</dbReference>
<comment type="caution">
    <text evidence="6">The sequence shown here is derived from an EMBL/GenBank/DDBJ whole genome shotgun (WGS) entry which is preliminary data.</text>
</comment>
<organism evidence="6 7">
    <name type="scientific">Acidisoma cellulosilyticum</name>
    <dbReference type="NCBI Taxonomy" id="2802395"/>
    <lineage>
        <taxon>Bacteria</taxon>
        <taxon>Pseudomonadati</taxon>
        <taxon>Pseudomonadota</taxon>
        <taxon>Alphaproteobacteria</taxon>
        <taxon>Acetobacterales</taxon>
        <taxon>Acidocellaceae</taxon>
        <taxon>Acidisoma</taxon>
    </lineage>
</organism>
<dbReference type="CDD" id="cd08422">
    <property type="entry name" value="PBP2_CrgA_like"/>
    <property type="match status" value="1"/>
</dbReference>
<dbReference type="PANTHER" id="PTHR30537:SF5">
    <property type="entry name" value="HTH-TYPE TRANSCRIPTIONAL ACTIVATOR TTDR-RELATED"/>
    <property type="match status" value="1"/>
</dbReference>
<dbReference type="EMBL" id="JAESVA010000008">
    <property type="protein sequence ID" value="MCB8882631.1"/>
    <property type="molecule type" value="Genomic_DNA"/>
</dbReference>
<dbReference type="Pfam" id="PF03466">
    <property type="entry name" value="LysR_substrate"/>
    <property type="match status" value="1"/>
</dbReference>
<reference evidence="6 7" key="1">
    <citation type="journal article" date="2021" name="Microorganisms">
        <title>Acidisoma silvae sp. nov. and Acidisomacellulosilytica sp. nov., Two Acidophilic Bacteria Isolated from Decaying Wood, Hydrolyzing Cellulose and Producing Poly-3-hydroxybutyrate.</title>
        <authorList>
            <person name="Mieszkin S."/>
            <person name="Pouder E."/>
            <person name="Uroz S."/>
            <person name="Simon-Colin C."/>
            <person name="Alain K."/>
        </authorList>
    </citation>
    <scope>NUCLEOTIDE SEQUENCE [LARGE SCALE GENOMIC DNA]</scope>
    <source>
        <strain evidence="6 7">HW T5.17</strain>
    </source>
</reference>
<dbReference type="InterPro" id="IPR005119">
    <property type="entry name" value="LysR_subst-bd"/>
</dbReference>
<proteinExistence type="inferred from homology"/>
<dbReference type="GO" id="GO:0003700">
    <property type="term" value="F:DNA-binding transcription factor activity"/>
    <property type="evidence" value="ECO:0007669"/>
    <property type="project" value="InterPro"/>
</dbReference>
<dbReference type="PROSITE" id="PS50931">
    <property type="entry name" value="HTH_LYSR"/>
    <property type="match status" value="1"/>
</dbReference>
<dbReference type="GO" id="GO:0003677">
    <property type="term" value="F:DNA binding"/>
    <property type="evidence" value="ECO:0007669"/>
    <property type="project" value="UniProtKB-KW"/>
</dbReference>
<evidence type="ECO:0000256" key="2">
    <source>
        <dbReference type="ARBA" id="ARBA00023015"/>
    </source>
</evidence>
<evidence type="ECO:0000259" key="5">
    <source>
        <dbReference type="PROSITE" id="PS50931"/>
    </source>
</evidence>
<evidence type="ECO:0000313" key="6">
    <source>
        <dbReference type="EMBL" id="MCB8882631.1"/>
    </source>
</evidence>
<dbReference type="FunFam" id="1.10.10.10:FF:000001">
    <property type="entry name" value="LysR family transcriptional regulator"/>
    <property type="match status" value="1"/>
</dbReference>
<evidence type="ECO:0000256" key="3">
    <source>
        <dbReference type="ARBA" id="ARBA00023125"/>
    </source>
</evidence>
<evidence type="ECO:0000256" key="4">
    <source>
        <dbReference type="ARBA" id="ARBA00023163"/>
    </source>
</evidence>
<keyword evidence="4" id="KW-0804">Transcription</keyword>
<dbReference type="PANTHER" id="PTHR30537">
    <property type="entry name" value="HTH-TYPE TRANSCRIPTIONAL REGULATOR"/>
    <property type="match status" value="1"/>
</dbReference>
<gene>
    <name evidence="6" type="ORF">ACELLULO517_20470</name>
</gene>
<sequence>MDRLRAMEVFVKIIETGSLSGAAAQLHLANASVTTALRQLETRLGTILLQRTTRHIRITEEGADYYERCKAILAQTTEADAAVSGARLVLRGELHVEMPIAFGQLVLGPAMDNFAAQHPELRVIATLTNDVNNLIKRGIDVAVRMDEVETGELVVRPLFQSPHVLCAAPAFLARHGKPAHPREINPKRCMAFLSPPAGSPRDWVFRRANETHTVTPEGNLFFNSTEALMQTAARGTALIYVLDLLAERFCARGELVPLLDDWETDEQIFYAVYPKTRFTPAKVRAFIDFLLASMPASNRQSTQPIRIRRG</sequence>
<keyword evidence="7" id="KW-1185">Reference proteome</keyword>
<dbReference type="InterPro" id="IPR000847">
    <property type="entry name" value="LysR_HTH_N"/>
</dbReference>
<comment type="similarity">
    <text evidence="1">Belongs to the LysR transcriptional regulatory family.</text>
</comment>
<dbReference type="SUPFAM" id="SSF46785">
    <property type="entry name" value="Winged helix' DNA-binding domain"/>
    <property type="match status" value="1"/>
</dbReference>
<feature type="domain" description="HTH lysR-type" evidence="5">
    <location>
        <begin position="1"/>
        <end position="59"/>
    </location>
</feature>
<keyword evidence="3" id="KW-0238">DNA-binding</keyword>
<dbReference type="InterPro" id="IPR058163">
    <property type="entry name" value="LysR-type_TF_proteobact-type"/>
</dbReference>
<dbReference type="SUPFAM" id="SSF53850">
    <property type="entry name" value="Periplasmic binding protein-like II"/>
    <property type="match status" value="1"/>
</dbReference>
<evidence type="ECO:0000313" key="7">
    <source>
        <dbReference type="Proteomes" id="UP000721844"/>
    </source>
</evidence>
<dbReference type="RefSeq" id="WP_227309289.1">
    <property type="nucleotide sequence ID" value="NZ_JAESVA010000008.1"/>
</dbReference>
<evidence type="ECO:0000256" key="1">
    <source>
        <dbReference type="ARBA" id="ARBA00009437"/>
    </source>
</evidence>
<keyword evidence="2" id="KW-0805">Transcription regulation</keyword>
<dbReference type="Gene3D" id="3.40.190.290">
    <property type="match status" value="1"/>
</dbReference>